<accession>A0A5K3FKB9</accession>
<dbReference type="AlphaFoldDB" id="A0A5K3FKB9"/>
<sequence length="84" mass="9348">MCLSLVGCISFPYAVETEDWLGPAWSNMSAPLYVATRSSSESCCLNANINKFKFNVYSSLSFVNLLQTTRSQSFESLIMKIFAS</sequence>
<proteinExistence type="predicted"/>
<protein>
    <submittedName>
        <fullName evidence="1">Secreted protein</fullName>
    </submittedName>
</protein>
<dbReference type="WBParaSite" id="MCU_008525-RA">
    <property type="protein sequence ID" value="MCU_008525-RA"/>
    <property type="gene ID" value="MCU_008525"/>
</dbReference>
<name>A0A5K3FKB9_MESCO</name>
<reference evidence="1" key="1">
    <citation type="submission" date="2019-11" db="UniProtKB">
        <authorList>
            <consortium name="WormBaseParasite"/>
        </authorList>
    </citation>
    <scope>IDENTIFICATION</scope>
</reference>
<organism evidence="1">
    <name type="scientific">Mesocestoides corti</name>
    <name type="common">Flatworm</name>
    <dbReference type="NCBI Taxonomy" id="53468"/>
    <lineage>
        <taxon>Eukaryota</taxon>
        <taxon>Metazoa</taxon>
        <taxon>Spiralia</taxon>
        <taxon>Lophotrochozoa</taxon>
        <taxon>Platyhelminthes</taxon>
        <taxon>Cestoda</taxon>
        <taxon>Eucestoda</taxon>
        <taxon>Cyclophyllidea</taxon>
        <taxon>Mesocestoididae</taxon>
        <taxon>Mesocestoides</taxon>
    </lineage>
</organism>
<evidence type="ECO:0000313" key="1">
    <source>
        <dbReference type="WBParaSite" id="MCU_008525-RA"/>
    </source>
</evidence>